<dbReference type="PROSITE" id="PS51257">
    <property type="entry name" value="PROKAR_LIPOPROTEIN"/>
    <property type="match status" value="1"/>
</dbReference>
<dbReference type="InterPro" id="IPR029058">
    <property type="entry name" value="AB_hydrolase_fold"/>
</dbReference>
<evidence type="ECO:0000256" key="2">
    <source>
        <dbReference type="SAM" id="SignalP"/>
    </source>
</evidence>
<feature type="chain" id="PRO_5038612582" description="BD-FAE-like domain-containing protein" evidence="2">
    <location>
        <begin position="24"/>
        <end position="544"/>
    </location>
</feature>
<dbReference type="AlphaFoldDB" id="A0A919SBX9"/>
<feature type="region of interest" description="Disordered" evidence="1">
    <location>
        <begin position="147"/>
        <end position="177"/>
    </location>
</feature>
<dbReference type="RefSeq" id="WP_212995934.1">
    <property type="nucleotide sequence ID" value="NZ_BAAATW010000002.1"/>
</dbReference>
<reference evidence="4" key="1">
    <citation type="submission" date="2021-03" db="EMBL/GenBank/DDBJ databases">
        <title>Whole genome shotgun sequence of Actinoplanes consettensis NBRC 14913.</title>
        <authorList>
            <person name="Komaki H."/>
            <person name="Tamura T."/>
        </authorList>
    </citation>
    <scope>NUCLEOTIDE SEQUENCE</scope>
    <source>
        <strain evidence="4">NBRC 14913</strain>
    </source>
</reference>
<dbReference type="NCBIfam" id="NF041556">
    <property type="entry name" value="tannase_B"/>
    <property type="match status" value="1"/>
</dbReference>
<keyword evidence="2" id="KW-0732">Signal</keyword>
<comment type="caution">
    <text evidence="4">The sequence shown here is derived from an EMBL/GenBank/DDBJ whole genome shotgun (WGS) entry which is preliminary data.</text>
</comment>
<dbReference type="SUPFAM" id="SSF53474">
    <property type="entry name" value="alpha/beta-Hydrolases"/>
    <property type="match status" value="1"/>
</dbReference>
<gene>
    <name evidence="4" type="ORF">Aco04nite_09600</name>
</gene>
<dbReference type="Proteomes" id="UP000680865">
    <property type="component" value="Unassembled WGS sequence"/>
</dbReference>
<dbReference type="InterPro" id="IPR049492">
    <property type="entry name" value="BD-FAE-like_dom"/>
</dbReference>
<dbReference type="EMBL" id="BOQP01000004">
    <property type="protein sequence ID" value="GIM68176.1"/>
    <property type="molecule type" value="Genomic_DNA"/>
</dbReference>
<evidence type="ECO:0000313" key="5">
    <source>
        <dbReference type="Proteomes" id="UP000680865"/>
    </source>
</evidence>
<accession>A0A919SBX9</accession>
<name>A0A919SBX9_9ACTN</name>
<feature type="domain" description="BD-FAE-like" evidence="3">
    <location>
        <begin position="213"/>
        <end position="301"/>
    </location>
</feature>
<proteinExistence type="predicted"/>
<protein>
    <recommendedName>
        <fullName evidence="3">BD-FAE-like domain-containing protein</fullName>
    </recommendedName>
</protein>
<sequence length="544" mass="55644">MTNLSRRTLLGALGLIPAAGLLAACDSDPAPTTTGSLVFDKTKYTSKTTTVTTAAGEVEVEYRLFSKIPYVAKPVDVDYQSLTIAVPVTIAGKAVDASDAPILFEIPVGGYMSAKATDDPFAAGGGMPGGGMPGGLPSGMAGLPSGGPGGMGGLPSGMAGLPSGGPGGMGGLPTGAGSSGQNASAALAAGWVVVQVAARGRDNKTGDGKNFGTAPAVIVDLKAAIRYLKANKGTVPGNTDKIVSDGTSAGGAVSTLLGASGGSDLYTPYLTALGAADADDTIFAVAAYCPITDLENADGAYEFLWGSLTSQATGKTVDQGIAKELSDAFTAYQKSLHLTGVDGKDLTADRYQDYLLTTYLQPAATKYLSELSAADRAKYLSANAGIAWSGGKAVFTFADYLKHLGTRKKAQPAFDAFDLSAGENNEFGSATTDTRHFTEFSLKNDTSGKSGTALDSDIPQLLTLMNPMYFLTEKNAGRAKNWFFRVGTSDTDTSLTVLSNLVAGVTGLGDTVDALMYWDAGHAVNQDADKFIAWAGKVTGYTAG</sequence>
<keyword evidence="5" id="KW-1185">Reference proteome</keyword>
<dbReference type="Gene3D" id="3.40.50.1820">
    <property type="entry name" value="alpha/beta hydrolase"/>
    <property type="match status" value="1"/>
</dbReference>
<evidence type="ECO:0000313" key="4">
    <source>
        <dbReference type="EMBL" id="GIM68176.1"/>
    </source>
</evidence>
<feature type="signal peptide" evidence="2">
    <location>
        <begin position="1"/>
        <end position="23"/>
    </location>
</feature>
<organism evidence="4 5">
    <name type="scientific">Winogradskya consettensis</name>
    <dbReference type="NCBI Taxonomy" id="113560"/>
    <lineage>
        <taxon>Bacteria</taxon>
        <taxon>Bacillati</taxon>
        <taxon>Actinomycetota</taxon>
        <taxon>Actinomycetes</taxon>
        <taxon>Micromonosporales</taxon>
        <taxon>Micromonosporaceae</taxon>
        <taxon>Winogradskya</taxon>
    </lineage>
</organism>
<dbReference type="PROSITE" id="PS51318">
    <property type="entry name" value="TAT"/>
    <property type="match status" value="1"/>
</dbReference>
<evidence type="ECO:0000259" key="3">
    <source>
        <dbReference type="Pfam" id="PF20434"/>
    </source>
</evidence>
<evidence type="ECO:0000256" key="1">
    <source>
        <dbReference type="SAM" id="MobiDB-lite"/>
    </source>
</evidence>
<feature type="compositionally biased region" description="Gly residues" evidence="1">
    <location>
        <begin position="162"/>
        <end position="177"/>
    </location>
</feature>
<dbReference type="InterPro" id="IPR006311">
    <property type="entry name" value="TAT_signal"/>
</dbReference>
<dbReference type="Pfam" id="PF20434">
    <property type="entry name" value="BD-FAE"/>
    <property type="match status" value="1"/>
</dbReference>
<dbReference type="InterPro" id="IPR048124">
    <property type="entry name" value="Tannase_B"/>
</dbReference>